<organism evidence="2 3">
    <name type="scientific">Pararge aegeria aegeria</name>
    <dbReference type="NCBI Taxonomy" id="348720"/>
    <lineage>
        <taxon>Eukaryota</taxon>
        <taxon>Metazoa</taxon>
        <taxon>Ecdysozoa</taxon>
        <taxon>Arthropoda</taxon>
        <taxon>Hexapoda</taxon>
        <taxon>Insecta</taxon>
        <taxon>Pterygota</taxon>
        <taxon>Neoptera</taxon>
        <taxon>Endopterygota</taxon>
        <taxon>Lepidoptera</taxon>
        <taxon>Glossata</taxon>
        <taxon>Ditrysia</taxon>
        <taxon>Papilionoidea</taxon>
        <taxon>Nymphalidae</taxon>
        <taxon>Satyrinae</taxon>
        <taxon>Satyrini</taxon>
        <taxon>Parargina</taxon>
        <taxon>Pararge</taxon>
    </lineage>
</organism>
<name>A0A8S4RQ78_9NEOP</name>
<evidence type="ECO:0000313" key="3">
    <source>
        <dbReference type="Proteomes" id="UP000838756"/>
    </source>
</evidence>
<proteinExistence type="predicted"/>
<keyword evidence="3" id="KW-1185">Reference proteome</keyword>
<protein>
    <submittedName>
        <fullName evidence="2">Jg13723 protein</fullName>
    </submittedName>
</protein>
<evidence type="ECO:0000256" key="1">
    <source>
        <dbReference type="SAM" id="MobiDB-lite"/>
    </source>
</evidence>
<accession>A0A8S4RQ78</accession>
<dbReference type="AlphaFoldDB" id="A0A8S4RQ78"/>
<dbReference type="Proteomes" id="UP000838756">
    <property type="component" value="Unassembled WGS sequence"/>
</dbReference>
<evidence type="ECO:0000313" key="2">
    <source>
        <dbReference type="EMBL" id="CAH2238915.1"/>
    </source>
</evidence>
<comment type="caution">
    <text evidence="2">The sequence shown here is derived from an EMBL/GenBank/DDBJ whole genome shotgun (WGS) entry which is preliminary data.</text>
</comment>
<reference evidence="2" key="1">
    <citation type="submission" date="2022-03" db="EMBL/GenBank/DDBJ databases">
        <authorList>
            <person name="Lindestad O."/>
        </authorList>
    </citation>
    <scope>NUCLEOTIDE SEQUENCE</scope>
</reference>
<dbReference type="EMBL" id="CAKXAJ010025409">
    <property type="protein sequence ID" value="CAH2238915.1"/>
    <property type="molecule type" value="Genomic_DNA"/>
</dbReference>
<feature type="region of interest" description="Disordered" evidence="1">
    <location>
        <begin position="69"/>
        <end position="110"/>
    </location>
</feature>
<sequence length="126" mass="14448">MHRHIWYHLVHRQHYAQPKFALVFRAHNAARNDSLETIIVTGNTEGKRPRGRFPTRWAGELKKSNCAASIKSPKWPPTEADRDSLPSWTTIFSDEGRTREGDNTAGTPGSDRLKVYFSCQIKQRTT</sequence>
<gene>
    <name evidence="2" type="primary">jg13723</name>
    <name evidence="2" type="ORF">PAEG_LOCUS15939</name>
</gene>